<evidence type="ECO:0000313" key="6">
    <source>
        <dbReference type="EMBL" id="ACT58462.1"/>
    </source>
</evidence>
<dbReference type="OrthoDB" id="9769707at2"/>
<dbReference type="KEGG" id="hba:Hbal_0768"/>
<feature type="signal peptide" evidence="4">
    <location>
        <begin position="1"/>
        <end position="23"/>
    </location>
</feature>
<dbReference type="PANTHER" id="PTHR12815:SF42">
    <property type="entry name" value="BACTERIAL SURFACE ANTIGEN (D15) DOMAIN-CONTAINING PROTEIN"/>
    <property type="match status" value="1"/>
</dbReference>
<dbReference type="InterPro" id="IPR000184">
    <property type="entry name" value="Bac_surfAg_D15"/>
</dbReference>
<accession>C6XPH6</accession>
<protein>
    <submittedName>
        <fullName evidence="6">Surface antigen (D15)</fullName>
    </submittedName>
</protein>
<dbReference type="STRING" id="582402.Hbal_0768"/>
<dbReference type="PANTHER" id="PTHR12815">
    <property type="entry name" value="SORTING AND ASSEMBLY MACHINERY SAMM50 PROTEIN FAMILY MEMBER"/>
    <property type="match status" value="1"/>
</dbReference>
<dbReference type="HOGENOM" id="CLU_018618_0_1_5"/>
<feature type="domain" description="Bacterial surface antigen (D15)" evidence="5">
    <location>
        <begin position="292"/>
        <end position="582"/>
    </location>
</feature>
<feature type="chain" id="PRO_5002973979" evidence="4">
    <location>
        <begin position="24"/>
        <end position="582"/>
    </location>
</feature>
<dbReference type="RefSeq" id="WP_015826612.1">
    <property type="nucleotide sequence ID" value="NC_012982.1"/>
</dbReference>
<dbReference type="Pfam" id="PF01103">
    <property type="entry name" value="Omp85"/>
    <property type="match status" value="1"/>
</dbReference>
<organism evidence="6 7">
    <name type="scientific">Hirschia baltica (strain ATCC 49814 / DSM 5838 / IFAM 1418)</name>
    <dbReference type="NCBI Taxonomy" id="582402"/>
    <lineage>
        <taxon>Bacteria</taxon>
        <taxon>Pseudomonadati</taxon>
        <taxon>Pseudomonadota</taxon>
        <taxon>Alphaproteobacteria</taxon>
        <taxon>Hyphomonadales</taxon>
        <taxon>Hyphomonadaceae</taxon>
        <taxon>Hirschia</taxon>
    </lineage>
</organism>
<sequence length="582" mass="63210">MKPTAIFFFASFVAFNASSNALAQNVELIGDGIEKSTKDEVALLLGEVEPTTSKFTARHQARRAAGIALDVLNSKGWLDASADIAVETGPPLKPIVRLDQGKRFTLGKIELKLSDAQIIQTDIPSFQIFTGDIARADTILNEEKRLLSQLRTSGYADASSQARQVIGDRKAATVDLTYNFTTGPKVCLGDITANNPGRTRENILHKLSPFKNGDTYSPDIIDQYKTRLSETQLYKYAKIDLSAPVETDNAEQCEVRDVLVTLEDASRRTVSAGASYATTEGFGLQAGYEMRNFSGRADTVNIDLYLSSLEQSLTTSWKQPLNGGYRHSLLVDAAIINEQTDAYDSRSISTNALYEHPWTKNIDVYAGIGLEVGQETQNDTELDFQIITGRGGARFDNTDNVLDPTQGVRLQVGAEPAYSLGDAEGQFITTTAQARGYTSFNEDKYILAGRLKVGGIAGSAVADIPSTRRFYAGGGGSVRGYEYQSIGPFDADGDPLGGRSLVEMSAEARIRFKNNLGMVAFVDAGEVGESQTPSFSNLRMGAGLGLRYYTSFGPLRLDVATPIDPRDSDERLLLYLSIGQAF</sequence>
<dbReference type="Gene3D" id="2.40.160.50">
    <property type="entry name" value="membrane protein fhac: a member of the omp85/tpsb transporter family"/>
    <property type="match status" value="1"/>
</dbReference>
<dbReference type="EMBL" id="CP001678">
    <property type="protein sequence ID" value="ACT58462.1"/>
    <property type="molecule type" value="Genomic_DNA"/>
</dbReference>
<dbReference type="AlphaFoldDB" id="C6XPH6"/>
<reference evidence="7" key="1">
    <citation type="journal article" date="2011" name="J. Bacteriol.">
        <title>Genome sequences of eight morphologically diverse alphaproteobacteria.</title>
        <authorList>
            <consortium name="US DOE Joint Genome Institute"/>
            <person name="Brown P.J."/>
            <person name="Kysela D.T."/>
            <person name="Buechlein A."/>
            <person name="Hemmerich C."/>
            <person name="Brun Y.V."/>
        </authorList>
    </citation>
    <scope>NUCLEOTIDE SEQUENCE [LARGE SCALE GENOMIC DNA]</scope>
    <source>
        <strain evidence="7">ATCC 49814 / DSM 5838 / IFAM 1418</strain>
    </source>
</reference>
<dbReference type="Proteomes" id="UP000002745">
    <property type="component" value="Chromosome"/>
</dbReference>
<evidence type="ECO:0000256" key="1">
    <source>
        <dbReference type="ARBA" id="ARBA00004370"/>
    </source>
</evidence>
<evidence type="ECO:0000256" key="3">
    <source>
        <dbReference type="ARBA" id="ARBA00023136"/>
    </source>
</evidence>
<evidence type="ECO:0000256" key="2">
    <source>
        <dbReference type="ARBA" id="ARBA00022452"/>
    </source>
</evidence>
<keyword evidence="4" id="KW-0732">Signal</keyword>
<dbReference type="eggNOG" id="COG0729">
    <property type="taxonomic scope" value="Bacteria"/>
</dbReference>
<dbReference type="Gene3D" id="3.10.20.310">
    <property type="entry name" value="membrane protein fhac"/>
    <property type="match status" value="1"/>
</dbReference>
<gene>
    <name evidence="6" type="ordered locus">Hbal_0768</name>
</gene>
<dbReference type="GO" id="GO:0019867">
    <property type="term" value="C:outer membrane"/>
    <property type="evidence" value="ECO:0007669"/>
    <property type="project" value="InterPro"/>
</dbReference>
<keyword evidence="2" id="KW-0812">Transmembrane</keyword>
<dbReference type="InterPro" id="IPR039910">
    <property type="entry name" value="D15-like"/>
</dbReference>
<evidence type="ECO:0000313" key="7">
    <source>
        <dbReference type="Proteomes" id="UP000002745"/>
    </source>
</evidence>
<proteinExistence type="predicted"/>
<keyword evidence="3" id="KW-0472">Membrane</keyword>
<evidence type="ECO:0000256" key="4">
    <source>
        <dbReference type="SAM" id="SignalP"/>
    </source>
</evidence>
<keyword evidence="2" id="KW-1134">Transmembrane beta strand</keyword>
<keyword evidence="7" id="KW-1185">Reference proteome</keyword>
<name>C6XPH6_HIRBI</name>
<evidence type="ECO:0000259" key="5">
    <source>
        <dbReference type="Pfam" id="PF01103"/>
    </source>
</evidence>
<comment type="subcellular location">
    <subcellularLocation>
        <location evidence="1">Membrane</location>
    </subcellularLocation>
</comment>